<feature type="compositionally biased region" description="Basic residues" evidence="1">
    <location>
        <begin position="295"/>
        <end position="310"/>
    </location>
</feature>
<protein>
    <submittedName>
        <fullName evidence="2">Uncharacterized protein</fullName>
    </submittedName>
</protein>
<proteinExistence type="predicted"/>
<evidence type="ECO:0000313" key="2">
    <source>
        <dbReference type="EMBL" id="GBE80095.1"/>
    </source>
</evidence>
<name>A0A401GD77_9APHY</name>
<gene>
    <name evidence="2" type="ORF">SCP_0212980</name>
</gene>
<organism evidence="2 3">
    <name type="scientific">Sparassis crispa</name>
    <dbReference type="NCBI Taxonomy" id="139825"/>
    <lineage>
        <taxon>Eukaryota</taxon>
        <taxon>Fungi</taxon>
        <taxon>Dikarya</taxon>
        <taxon>Basidiomycota</taxon>
        <taxon>Agaricomycotina</taxon>
        <taxon>Agaricomycetes</taxon>
        <taxon>Polyporales</taxon>
        <taxon>Sparassidaceae</taxon>
        <taxon>Sparassis</taxon>
    </lineage>
</organism>
<reference evidence="2 3" key="1">
    <citation type="journal article" date="2018" name="Sci. Rep.">
        <title>Genome sequence of the cauliflower mushroom Sparassis crispa (Hanabiratake) and its association with beneficial usage.</title>
        <authorList>
            <person name="Kiyama R."/>
            <person name="Furutani Y."/>
            <person name="Kawaguchi K."/>
            <person name="Nakanishi T."/>
        </authorList>
    </citation>
    <scope>NUCLEOTIDE SEQUENCE [LARGE SCALE GENOMIC DNA]</scope>
</reference>
<dbReference type="RefSeq" id="XP_027611008.1">
    <property type="nucleotide sequence ID" value="XM_027755207.1"/>
</dbReference>
<comment type="caution">
    <text evidence="2">The sequence shown here is derived from an EMBL/GenBank/DDBJ whole genome shotgun (WGS) entry which is preliminary data.</text>
</comment>
<dbReference type="GeneID" id="38777012"/>
<feature type="compositionally biased region" description="Low complexity" evidence="1">
    <location>
        <begin position="10"/>
        <end position="22"/>
    </location>
</feature>
<evidence type="ECO:0000313" key="3">
    <source>
        <dbReference type="Proteomes" id="UP000287166"/>
    </source>
</evidence>
<feature type="compositionally biased region" description="Acidic residues" evidence="1">
    <location>
        <begin position="462"/>
        <end position="475"/>
    </location>
</feature>
<sequence>MFKDPFAAAGSESDPSGRSSSPLVPRFTADTSGATLHRPNAPANVSAGHALNVTSSKAVADTMAMLKDGLAEMHRKYGIHDAQLEALENNVSTIEGIYADLSHDVGVLCAENRAMIETINQCLSCISRLEDELESLHENGIAPSADGINTHDVDGQHKGIVMAGNDHDMAGGKKQRNNRLSNIVRAAMYHLIGIDSKTVPPSSLHEGVFWSGEVGDENRALRPNWETWNVNKVAWVREIVQKIQTDGMCWHSGLTSEQLQNMAMSDIEVAINSVWETMRARVKASQKSKAEHHVNKIKNRRTARKKKPASVKRSEMMFLLELKGAEYDYLFDWKYQSTDESQRSDQQGPIQSDAVSSDDDSDAPRSKTKPWISHPPTYHLAAVEPLVVRLDQQVFRAHQRSNNAQGNTYHSHIRGARAEKELPSRKGAKAGALISRSQVSAGWLAAHPVNDLPSHIAMDVEVNENENDVDDEDGEGPQIDPALQ</sequence>
<dbReference type="EMBL" id="BFAD01000002">
    <property type="protein sequence ID" value="GBE80095.1"/>
    <property type="molecule type" value="Genomic_DNA"/>
</dbReference>
<dbReference type="AlphaFoldDB" id="A0A401GD77"/>
<feature type="region of interest" description="Disordered" evidence="1">
    <location>
        <begin position="340"/>
        <end position="375"/>
    </location>
</feature>
<dbReference type="InParanoid" id="A0A401GD77"/>
<feature type="region of interest" description="Disordered" evidence="1">
    <location>
        <begin position="1"/>
        <end position="43"/>
    </location>
</feature>
<evidence type="ECO:0000256" key="1">
    <source>
        <dbReference type="SAM" id="MobiDB-lite"/>
    </source>
</evidence>
<feature type="compositionally biased region" description="Polar residues" evidence="1">
    <location>
        <begin position="340"/>
        <end position="350"/>
    </location>
</feature>
<dbReference type="Proteomes" id="UP000287166">
    <property type="component" value="Unassembled WGS sequence"/>
</dbReference>
<feature type="region of interest" description="Disordered" evidence="1">
    <location>
        <begin position="284"/>
        <end position="310"/>
    </location>
</feature>
<dbReference type="OrthoDB" id="2744586at2759"/>
<keyword evidence="3" id="KW-1185">Reference proteome</keyword>
<feature type="region of interest" description="Disordered" evidence="1">
    <location>
        <begin position="462"/>
        <end position="484"/>
    </location>
</feature>
<accession>A0A401GD77</accession>